<keyword evidence="7 10" id="KW-0720">Serine protease</keyword>
<dbReference type="CDD" id="cd02124">
    <property type="entry name" value="PA_PoS1_like"/>
    <property type="match status" value="1"/>
</dbReference>
<dbReference type="InterPro" id="IPR000209">
    <property type="entry name" value="Peptidase_S8/S53_dom"/>
</dbReference>
<organism evidence="14 15">
    <name type="scientific">Penicillium angulare</name>
    <dbReference type="NCBI Taxonomy" id="116970"/>
    <lineage>
        <taxon>Eukaryota</taxon>
        <taxon>Fungi</taxon>
        <taxon>Dikarya</taxon>
        <taxon>Ascomycota</taxon>
        <taxon>Pezizomycotina</taxon>
        <taxon>Eurotiomycetes</taxon>
        <taxon>Eurotiomycetidae</taxon>
        <taxon>Eurotiales</taxon>
        <taxon>Aspergillaceae</taxon>
        <taxon>Penicillium</taxon>
    </lineage>
</organism>
<evidence type="ECO:0000313" key="15">
    <source>
        <dbReference type="Proteomes" id="UP001149165"/>
    </source>
</evidence>
<evidence type="ECO:0000256" key="3">
    <source>
        <dbReference type="ARBA" id="ARBA00022525"/>
    </source>
</evidence>
<keyword evidence="2" id="KW-0134">Cell wall</keyword>
<feature type="domain" description="PA" evidence="12">
    <location>
        <begin position="284"/>
        <end position="340"/>
    </location>
</feature>
<dbReference type="InterPro" id="IPR050131">
    <property type="entry name" value="Peptidase_S8_subtilisin-like"/>
</dbReference>
<keyword evidence="6 10" id="KW-0378">Hydrolase</keyword>
<dbReference type="PRINTS" id="PR00723">
    <property type="entry name" value="SUBTILISIN"/>
</dbReference>
<dbReference type="SUPFAM" id="SSF52743">
    <property type="entry name" value="Subtilisin-like"/>
    <property type="match status" value="1"/>
</dbReference>
<dbReference type="InterPro" id="IPR022398">
    <property type="entry name" value="Peptidase_S8_His-AS"/>
</dbReference>
<reference evidence="14" key="2">
    <citation type="journal article" date="2023" name="IMA Fungus">
        <title>Comparative genomic study of the Penicillium genus elucidates a diverse pangenome and 15 lateral gene transfer events.</title>
        <authorList>
            <person name="Petersen C."/>
            <person name="Sorensen T."/>
            <person name="Nielsen M.R."/>
            <person name="Sondergaard T.E."/>
            <person name="Sorensen J.L."/>
            <person name="Fitzpatrick D.A."/>
            <person name="Frisvad J.C."/>
            <person name="Nielsen K.L."/>
        </authorList>
    </citation>
    <scope>NUCLEOTIDE SEQUENCE</scope>
    <source>
        <strain evidence="14">IBT 30069</strain>
    </source>
</reference>
<dbReference type="Gene3D" id="3.40.50.200">
    <property type="entry name" value="Peptidase S8/S53 domain"/>
    <property type="match status" value="1"/>
</dbReference>
<dbReference type="PROSITE" id="PS00136">
    <property type="entry name" value="SUBTILASE_ASP"/>
    <property type="match status" value="1"/>
</dbReference>
<feature type="active site" description="Charge relay system" evidence="9 10">
    <location>
        <position position="73"/>
    </location>
</feature>
<dbReference type="GO" id="GO:0006508">
    <property type="term" value="P:proteolysis"/>
    <property type="evidence" value="ECO:0007669"/>
    <property type="project" value="UniProtKB-KW"/>
</dbReference>
<dbReference type="AlphaFoldDB" id="A0A9W9FHW0"/>
<dbReference type="Gene3D" id="3.50.30.30">
    <property type="match status" value="1"/>
</dbReference>
<feature type="active site" description="Charge relay system" evidence="9 10">
    <location>
        <position position="437"/>
    </location>
</feature>
<dbReference type="PANTHER" id="PTHR43806">
    <property type="entry name" value="PEPTIDASE S8"/>
    <property type="match status" value="1"/>
</dbReference>
<evidence type="ECO:0000259" key="12">
    <source>
        <dbReference type="Pfam" id="PF02225"/>
    </source>
</evidence>
<evidence type="ECO:0000256" key="9">
    <source>
        <dbReference type="PIRSR" id="PIRSR615500-1"/>
    </source>
</evidence>
<dbReference type="GO" id="GO:0004252">
    <property type="term" value="F:serine-type endopeptidase activity"/>
    <property type="evidence" value="ECO:0007669"/>
    <property type="project" value="UniProtKB-UniRule"/>
</dbReference>
<evidence type="ECO:0000256" key="1">
    <source>
        <dbReference type="ARBA" id="ARBA00011073"/>
    </source>
</evidence>
<gene>
    <name evidence="14" type="ORF">N7456_006465</name>
</gene>
<dbReference type="Pfam" id="PF06280">
    <property type="entry name" value="fn3_5"/>
    <property type="match status" value="1"/>
</dbReference>
<dbReference type="Proteomes" id="UP001149165">
    <property type="component" value="Unassembled WGS sequence"/>
</dbReference>
<dbReference type="PROSITE" id="PS51892">
    <property type="entry name" value="SUBTILASE"/>
    <property type="match status" value="1"/>
</dbReference>
<dbReference type="InterPro" id="IPR034187">
    <property type="entry name" value="Peptidases_S8_5"/>
</dbReference>
<evidence type="ECO:0000256" key="8">
    <source>
        <dbReference type="ARBA" id="ARBA00023145"/>
    </source>
</evidence>
<dbReference type="PROSITE" id="PS00137">
    <property type="entry name" value="SUBTILASE_HIS"/>
    <property type="match status" value="1"/>
</dbReference>
<dbReference type="InterPro" id="IPR023827">
    <property type="entry name" value="Peptidase_S8_Asp-AS"/>
</dbReference>
<dbReference type="InterPro" id="IPR015500">
    <property type="entry name" value="Peptidase_S8_subtilisin-rel"/>
</dbReference>
<proteinExistence type="inferred from homology"/>
<dbReference type="Pfam" id="PF00082">
    <property type="entry name" value="Peptidase_S8"/>
    <property type="match status" value="1"/>
</dbReference>
<dbReference type="GO" id="GO:0016020">
    <property type="term" value="C:membrane"/>
    <property type="evidence" value="ECO:0007669"/>
    <property type="project" value="InterPro"/>
</dbReference>
<evidence type="ECO:0000256" key="2">
    <source>
        <dbReference type="ARBA" id="ARBA00022512"/>
    </source>
</evidence>
<evidence type="ECO:0000259" key="11">
    <source>
        <dbReference type="Pfam" id="PF00082"/>
    </source>
</evidence>
<evidence type="ECO:0000256" key="7">
    <source>
        <dbReference type="ARBA" id="ARBA00022825"/>
    </source>
</evidence>
<dbReference type="SUPFAM" id="SSF52025">
    <property type="entry name" value="PA domain"/>
    <property type="match status" value="1"/>
</dbReference>
<dbReference type="Pfam" id="PF02225">
    <property type="entry name" value="PA"/>
    <property type="match status" value="1"/>
</dbReference>
<evidence type="ECO:0000313" key="14">
    <source>
        <dbReference type="EMBL" id="KAJ5100413.1"/>
    </source>
</evidence>
<dbReference type="CDD" id="cd07489">
    <property type="entry name" value="Peptidases_S8_5"/>
    <property type="match status" value="1"/>
</dbReference>
<dbReference type="EMBL" id="JAPQKH010000004">
    <property type="protein sequence ID" value="KAJ5100413.1"/>
    <property type="molecule type" value="Genomic_DNA"/>
</dbReference>
<keyword evidence="3" id="KW-0964">Secreted</keyword>
<dbReference type="OrthoDB" id="10256524at2759"/>
<feature type="domain" description="C5a peptidase/Subtilisin-like protease SBT2-like Fn3-like" evidence="13">
    <location>
        <begin position="515"/>
        <end position="631"/>
    </location>
</feature>
<dbReference type="PANTHER" id="PTHR43806:SF66">
    <property type="entry name" value="SERIN ENDOPEPTIDASE"/>
    <property type="match status" value="1"/>
</dbReference>
<sequence>MVKRISPVREVHPPKGSIFAAHDASTTDFTYTLQPRDVNYPIGSNDVPHSMTGVDKLREEGLLGSGIRVAVVDDGVDYKHPALGGCYGDPDKCLISFGYDLIKNTTDPYYDCFGHGTHVSGLIAARTNLYNFTGVAPKVTLGHYKVRGCNQSATTELLMSAFKLAVQDKADVITCSMGSYSGWSEEPWGVLIQNITDSGIPCMVAVGNDGYDRMFYASAGADGKGAIGVGSVDNLMTPMILVNARYSYKQDTKQFGWTVIANHDFANGTYNLHPLNSNSSVQIDACEGLSSNTPDLSKYIVLIRVGGCSFHTKVENAVKAGAKNILFYNNGPGTYDVDITYSNIGGMGMVPATTGEEWVKLAAKDIPINLHMVAKASASTFFAKEVNKASGGYVHVSSEWGPTNDLAISPHILAPGGFMLSTWPVALGGFAVLSGSSMAAPYLAGCIALLLESRGKPQIQTIQSLLAATAKPKQLNDGVSTFPFLSPVAQQGAGLVDVYDAIHSTVVLNVSSLSFNDTQFLAPAWFSITNNGTGPANYSIGQVSCGTVYTLASDGTTIPEGISYGHFMQPVNSSALLNFSSTSVSISQGQTVVVKVMASPFGGLNASRIPIYSGYVTLNSTNGDSFSIPYLGAATVMRNVTILDTKHGKNYLMSSDSTHPVQSGQQFTFVNPGVHNKASNVAYPIFDLVLSMGTRLIQGEVLSENRTLLGSLPNYPQNYISRTVGPGTNVSWKGELPGHTCATGNNCAPAGVYSLRMRALRIFGEPNSDLDYDVVETPQFRIQYSGT</sequence>
<keyword evidence="5" id="KW-0732">Signal</keyword>
<feature type="active site" description="Charge relay system" evidence="9 10">
    <location>
        <position position="115"/>
    </location>
</feature>
<dbReference type="InterPro" id="IPR003137">
    <property type="entry name" value="PA_domain"/>
</dbReference>
<keyword evidence="4 10" id="KW-0645">Protease</keyword>
<evidence type="ECO:0000259" key="13">
    <source>
        <dbReference type="Pfam" id="PF06280"/>
    </source>
</evidence>
<accession>A0A9W9FHW0</accession>
<evidence type="ECO:0000256" key="5">
    <source>
        <dbReference type="ARBA" id="ARBA00022729"/>
    </source>
</evidence>
<feature type="domain" description="Peptidase S8/S53" evidence="11">
    <location>
        <begin position="64"/>
        <end position="473"/>
    </location>
</feature>
<keyword evidence="15" id="KW-1185">Reference proteome</keyword>
<dbReference type="InterPro" id="IPR046450">
    <property type="entry name" value="PA_dom_sf"/>
</dbReference>
<dbReference type="InterPro" id="IPR036852">
    <property type="entry name" value="Peptidase_S8/S53_dom_sf"/>
</dbReference>
<comment type="caution">
    <text evidence="14">The sequence shown here is derived from an EMBL/GenBank/DDBJ whole genome shotgun (WGS) entry which is preliminary data.</text>
</comment>
<keyword evidence="8" id="KW-0865">Zymogen</keyword>
<evidence type="ECO:0000256" key="6">
    <source>
        <dbReference type="ARBA" id="ARBA00022801"/>
    </source>
</evidence>
<reference evidence="14" key="1">
    <citation type="submission" date="2022-11" db="EMBL/GenBank/DDBJ databases">
        <authorList>
            <person name="Petersen C."/>
        </authorList>
    </citation>
    <scope>NUCLEOTIDE SEQUENCE</scope>
    <source>
        <strain evidence="14">IBT 30069</strain>
    </source>
</reference>
<protein>
    <submittedName>
        <fullName evidence="14">Uncharacterized protein</fullName>
    </submittedName>
</protein>
<comment type="similarity">
    <text evidence="1 10">Belongs to the peptidase S8 family.</text>
</comment>
<evidence type="ECO:0000256" key="10">
    <source>
        <dbReference type="PROSITE-ProRule" id="PRU01240"/>
    </source>
</evidence>
<evidence type="ECO:0000256" key="4">
    <source>
        <dbReference type="ARBA" id="ARBA00022670"/>
    </source>
</evidence>
<dbReference type="InterPro" id="IPR010435">
    <property type="entry name" value="C5a/SBT2-like_Fn3"/>
</dbReference>
<name>A0A9W9FHW0_9EURO</name>